<proteinExistence type="predicted"/>
<reference evidence="2 3" key="1">
    <citation type="submission" date="2013-11" db="EMBL/GenBank/DDBJ databases">
        <title>Genome sequencing of Stegodyphus mimosarum.</title>
        <authorList>
            <person name="Bechsgaard J."/>
        </authorList>
    </citation>
    <scope>NUCLEOTIDE SEQUENCE [LARGE SCALE GENOMIC DNA]</scope>
</reference>
<dbReference type="InterPro" id="IPR001810">
    <property type="entry name" value="F-box_dom"/>
</dbReference>
<dbReference type="GO" id="GO:1903599">
    <property type="term" value="P:positive regulation of autophagy of mitochondrion"/>
    <property type="evidence" value="ECO:0007669"/>
    <property type="project" value="TreeGrafter"/>
</dbReference>
<organism evidence="2 3">
    <name type="scientific">Stegodyphus mimosarum</name>
    <name type="common">African social velvet spider</name>
    <dbReference type="NCBI Taxonomy" id="407821"/>
    <lineage>
        <taxon>Eukaryota</taxon>
        <taxon>Metazoa</taxon>
        <taxon>Ecdysozoa</taxon>
        <taxon>Arthropoda</taxon>
        <taxon>Chelicerata</taxon>
        <taxon>Arachnida</taxon>
        <taxon>Araneae</taxon>
        <taxon>Araneomorphae</taxon>
        <taxon>Entelegynae</taxon>
        <taxon>Eresoidea</taxon>
        <taxon>Eresidae</taxon>
        <taxon>Stegodyphus</taxon>
    </lineage>
</organism>
<keyword evidence="3" id="KW-1185">Reference proteome</keyword>
<dbReference type="PANTHER" id="PTHR15537">
    <property type="entry name" value="F-BOX ONLY PROTEIN 7"/>
    <property type="match status" value="1"/>
</dbReference>
<dbReference type="InterPro" id="IPR047118">
    <property type="entry name" value="Fbxo7"/>
</dbReference>
<dbReference type="Proteomes" id="UP000054359">
    <property type="component" value="Unassembled WGS sequence"/>
</dbReference>
<feature type="non-terminal residue" evidence="2">
    <location>
        <position position="317"/>
    </location>
</feature>
<dbReference type="InterPro" id="IPR021625">
    <property type="entry name" value="PI31_Prot_N"/>
</dbReference>
<dbReference type="STRING" id="407821.A0A087UMR2"/>
<protein>
    <submittedName>
        <fullName evidence="2">F-box only protein 7</fullName>
    </submittedName>
</protein>
<dbReference type="AlphaFoldDB" id="A0A087UMR2"/>
<dbReference type="EMBL" id="KK120603">
    <property type="protein sequence ID" value="KFM78651.1"/>
    <property type="molecule type" value="Genomic_DNA"/>
</dbReference>
<dbReference type="SUPFAM" id="SSF81383">
    <property type="entry name" value="F-box domain"/>
    <property type="match status" value="1"/>
</dbReference>
<accession>A0A087UMR2</accession>
<dbReference type="PANTHER" id="PTHR15537:SF2">
    <property type="entry name" value="F-BOX ONLY PROTEIN 7"/>
    <property type="match status" value="1"/>
</dbReference>
<evidence type="ECO:0000313" key="3">
    <source>
        <dbReference type="Proteomes" id="UP000054359"/>
    </source>
</evidence>
<gene>
    <name evidence="2" type="ORF">X975_01701</name>
</gene>
<dbReference type="Gene3D" id="1.20.1280.50">
    <property type="match status" value="1"/>
</dbReference>
<dbReference type="OMA" id="LPHRMPD"/>
<dbReference type="GO" id="GO:0019901">
    <property type="term" value="F:protein kinase binding"/>
    <property type="evidence" value="ECO:0007669"/>
    <property type="project" value="InterPro"/>
</dbReference>
<feature type="domain" description="F-box" evidence="1">
    <location>
        <begin position="168"/>
        <end position="214"/>
    </location>
</feature>
<dbReference type="Gene3D" id="3.40.1000.30">
    <property type="match status" value="1"/>
</dbReference>
<dbReference type="PROSITE" id="PS50181">
    <property type="entry name" value="FBOX"/>
    <property type="match status" value="1"/>
</dbReference>
<sequence>MNHLLEELVIHECSFPRDFLQLYNSTNVENVSEALTVLLHAFMFEVNFVPKCNDDNVSSNSMPENWKTSGVFKIKYSHKTCPDVSCWMTCVPLYSTLVVHGAIDNTKDYGSTSTELQIDSYIQGKNDIDFTKPFDFFQNIKKLSRHFKDEFCFPVLALLHESVGYKNMFGLSGLLTELKISILRLLPVKDVISLSAVNKDFNKLVNSSVLWKFLYQRDFGHGILDDSTESDEKNTWKMRYKKEYLKKRRRSTNHPPLYHPYHMPVFFPVGPDYNVDLNIGLDPAVQQAFPMLRRRFPSSYTYDPFFPMRPPPFGRFF</sequence>
<dbReference type="Pfam" id="PF11566">
    <property type="entry name" value="PI31_Prot_N"/>
    <property type="match status" value="1"/>
</dbReference>
<name>A0A087UMR2_STEMI</name>
<evidence type="ECO:0000259" key="1">
    <source>
        <dbReference type="PROSITE" id="PS50181"/>
    </source>
</evidence>
<dbReference type="OrthoDB" id="6412117at2759"/>
<evidence type="ECO:0000313" key="2">
    <source>
        <dbReference type="EMBL" id="KFM78651.1"/>
    </source>
</evidence>
<dbReference type="Pfam" id="PF12937">
    <property type="entry name" value="F-box-like"/>
    <property type="match status" value="1"/>
</dbReference>
<dbReference type="InterPro" id="IPR036047">
    <property type="entry name" value="F-box-like_dom_sf"/>
</dbReference>